<gene>
    <name evidence="4" type="primary">puhA</name>
    <name evidence="4" type="ORF">DIC66_11225</name>
</gene>
<dbReference type="NCBIfam" id="TIGR01150">
    <property type="entry name" value="puhA"/>
    <property type="match status" value="1"/>
</dbReference>
<dbReference type="EMBL" id="QFZK01000005">
    <property type="protein sequence ID" value="RFO97048.1"/>
    <property type="molecule type" value="Genomic_DNA"/>
</dbReference>
<dbReference type="InterPro" id="IPR027275">
    <property type="entry name" value="PRC-brl_dom"/>
</dbReference>
<proteinExistence type="predicted"/>
<protein>
    <submittedName>
        <fullName evidence="4">Photosynthetic reaction center subunit H</fullName>
    </submittedName>
</protein>
<dbReference type="Gene3D" id="4.10.540.10">
    <property type="entry name" value="Photosynthetic reaction centre, H subunit, N-terminal domain"/>
    <property type="match status" value="1"/>
</dbReference>
<keyword evidence="5" id="KW-1185">Reference proteome</keyword>
<dbReference type="OrthoDB" id="8557487at2"/>
<dbReference type="InterPro" id="IPR037097">
    <property type="entry name" value="Photo_RC_H_N_sf"/>
</dbReference>
<dbReference type="GO" id="GO:0019684">
    <property type="term" value="P:photosynthesis, light reaction"/>
    <property type="evidence" value="ECO:0007669"/>
    <property type="project" value="InterPro"/>
</dbReference>
<dbReference type="SUPFAM" id="SSF81490">
    <property type="entry name" value="Photosystem II reaction centre subunit H, transmembrane region"/>
    <property type="match status" value="1"/>
</dbReference>
<dbReference type="AlphaFoldDB" id="A0A3E1RCF3"/>
<evidence type="ECO:0000313" key="5">
    <source>
        <dbReference type="Proteomes" id="UP000260665"/>
    </source>
</evidence>
<dbReference type="InterPro" id="IPR014747">
    <property type="entry name" value="Bac_photo_RC_H_C"/>
</dbReference>
<dbReference type="Proteomes" id="UP000260665">
    <property type="component" value="Unassembled WGS sequence"/>
</dbReference>
<dbReference type="RefSeq" id="WP_117177140.1">
    <property type="nucleotide sequence ID" value="NZ_QFZK01000005.1"/>
</dbReference>
<feature type="domain" description="Photosynthetic reaction centre H subunit N-terminal" evidence="2">
    <location>
        <begin position="5"/>
        <end position="136"/>
    </location>
</feature>
<evidence type="ECO:0000313" key="4">
    <source>
        <dbReference type="EMBL" id="RFO97048.1"/>
    </source>
</evidence>
<name>A0A3E1RCF3_9BURK</name>
<feature type="transmembrane region" description="Helical" evidence="1">
    <location>
        <begin position="12"/>
        <end position="32"/>
    </location>
</feature>
<dbReference type="Pfam" id="PF05239">
    <property type="entry name" value="PRC"/>
    <property type="match status" value="1"/>
</dbReference>
<dbReference type="SUPFAM" id="SSF50346">
    <property type="entry name" value="PRC-barrel domain"/>
    <property type="match status" value="1"/>
</dbReference>
<organism evidence="4 5">
    <name type="scientific">Rhodoferax lacus</name>
    <dbReference type="NCBI Taxonomy" id="2184758"/>
    <lineage>
        <taxon>Bacteria</taxon>
        <taxon>Pseudomonadati</taxon>
        <taxon>Pseudomonadota</taxon>
        <taxon>Betaproteobacteria</taxon>
        <taxon>Burkholderiales</taxon>
        <taxon>Comamonadaceae</taxon>
        <taxon>Rhodoferax</taxon>
    </lineage>
</organism>
<comment type="caution">
    <text evidence="4">The sequence shown here is derived from an EMBL/GenBank/DDBJ whole genome shotgun (WGS) entry which is preliminary data.</text>
</comment>
<dbReference type="Gene3D" id="3.90.50.10">
    <property type="entry name" value="Photosynthetic Reaction Center, subunit H, domain 2"/>
    <property type="match status" value="1"/>
</dbReference>
<dbReference type="InterPro" id="IPR011033">
    <property type="entry name" value="PRC_barrel-like_sf"/>
</dbReference>
<evidence type="ECO:0000259" key="2">
    <source>
        <dbReference type="Pfam" id="PF03967"/>
    </source>
</evidence>
<dbReference type="GO" id="GO:0030077">
    <property type="term" value="C:plasma membrane light-harvesting complex"/>
    <property type="evidence" value="ECO:0007669"/>
    <property type="project" value="InterPro"/>
</dbReference>
<dbReference type="InterPro" id="IPR015810">
    <property type="entry name" value="Photo_RC_H_N"/>
</dbReference>
<dbReference type="Pfam" id="PF03967">
    <property type="entry name" value="PRCH"/>
    <property type="match status" value="1"/>
</dbReference>
<keyword evidence="1" id="KW-1133">Transmembrane helix</keyword>
<sequence length="259" mass="28395">METGAITQYIDVAQIVLYMFWAFFAGLIYYLVRENHREGYPMDNGRLDPNTGPKVTGWPVPEPKTYKLANGHEVQAPDFNRPDGSYQAEPSHAWIGAPLEPVGDPLLAGVGPGAWAARADVPDVTADGRLKIVPLRSDTSHGVAKQDVDPRGLPVFGKDGEVAGHVKEMWVDRSEMLFRFMEMQLQGTESGAHTVLVPMPFCRIKKSGVTVGALLASQFAKVPTLRNPDQVTLLEEEKISAYFGAGLLYATADIQEPLF</sequence>
<evidence type="ECO:0000256" key="1">
    <source>
        <dbReference type="SAM" id="Phobius"/>
    </source>
</evidence>
<keyword evidence="1" id="KW-0472">Membrane</keyword>
<accession>A0A3E1RCF3</accession>
<reference evidence="4 5" key="1">
    <citation type="submission" date="2018-05" db="EMBL/GenBank/DDBJ databases">
        <title>Rhodoferax soyangensis sp.nov., isolated from an oligotrophic freshwater lake.</title>
        <authorList>
            <person name="Park M."/>
        </authorList>
    </citation>
    <scope>NUCLEOTIDE SEQUENCE [LARGE SCALE GENOMIC DNA]</scope>
    <source>
        <strain evidence="4 5">IMCC26218</strain>
    </source>
</reference>
<keyword evidence="1" id="KW-0812">Transmembrane</keyword>
<feature type="domain" description="PRC-barrel" evidence="3">
    <location>
        <begin position="148"/>
        <end position="211"/>
    </location>
</feature>
<evidence type="ECO:0000259" key="3">
    <source>
        <dbReference type="Pfam" id="PF05239"/>
    </source>
</evidence>
<dbReference type="InterPro" id="IPR005652">
    <property type="entry name" value="Photo_RC_H"/>
</dbReference>